<name>A0A2H3AVH4_9AGAR</name>
<proteinExistence type="predicted"/>
<evidence type="ECO:0000313" key="1">
    <source>
        <dbReference type="EMBL" id="PBK61550.1"/>
    </source>
</evidence>
<dbReference type="Proteomes" id="UP000218334">
    <property type="component" value="Unassembled WGS sequence"/>
</dbReference>
<protein>
    <submittedName>
        <fullName evidence="1">Uncharacterized protein</fullName>
    </submittedName>
</protein>
<sequence>MTIRSGASCGMHSGGVIFIIVSIVIECGRSQDFTISIHASRRRTLGEYTSLGLRARVLIWPRIPHRTCTRLRSSRDITGADVSSCDGTATDFDDTILLIRINIRTSQPLISSTMATT</sequence>
<organism evidence="1 2">
    <name type="scientific">Armillaria solidipes</name>
    <dbReference type="NCBI Taxonomy" id="1076256"/>
    <lineage>
        <taxon>Eukaryota</taxon>
        <taxon>Fungi</taxon>
        <taxon>Dikarya</taxon>
        <taxon>Basidiomycota</taxon>
        <taxon>Agaricomycotina</taxon>
        <taxon>Agaricomycetes</taxon>
        <taxon>Agaricomycetidae</taxon>
        <taxon>Agaricales</taxon>
        <taxon>Marasmiineae</taxon>
        <taxon>Physalacriaceae</taxon>
        <taxon>Armillaria</taxon>
    </lineage>
</organism>
<accession>A0A2H3AVH4</accession>
<evidence type="ECO:0000313" key="2">
    <source>
        <dbReference type="Proteomes" id="UP000218334"/>
    </source>
</evidence>
<keyword evidence="2" id="KW-1185">Reference proteome</keyword>
<dbReference type="EMBL" id="KZ293475">
    <property type="protein sequence ID" value="PBK61550.1"/>
    <property type="molecule type" value="Genomic_DNA"/>
</dbReference>
<dbReference type="AlphaFoldDB" id="A0A2H3AVH4"/>
<reference evidence="2" key="1">
    <citation type="journal article" date="2017" name="Nat. Ecol. Evol.">
        <title>Genome expansion and lineage-specific genetic innovations in the forest pathogenic fungi Armillaria.</title>
        <authorList>
            <person name="Sipos G."/>
            <person name="Prasanna A.N."/>
            <person name="Walter M.C."/>
            <person name="O'Connor E."/>
            <person name="Balint B."/>
            <person name="Krizsan K."/>
            <person name="Kiss B."/>
            <person name="Hess J."/>
            <person name="Varga T."/>
            <person name="Slot J."/>
            <person name="Riley R."/>
            <person name="Boka B."/>
            <person name="Rigling D."/>
            <person name="Barry K."/>
            <person name="Lee J."/>
            <person name="Mihaltcheva S."/>
            <person name="LaButti K."/>
            <person name="Lipzen A."/>
            <person name="Waldron R."/>
            <person name="Moloney N.M."/>
            <person name="Sperisen C."/>
            <person name="Kredics L."/>
            <person name="Vagvoelgyi C."/>
            <person name="Patrignani A."/>
            <person name="Fitzpatrick D."/>
            <person name="Nagy I."/>
            <person name="Doyle S."/>
            <person name="Anderson J.B."/>
            <person name="Grigoriev I.V."/>
            <person name="Gueldener U."/>
            <person name="Muensterkoetter M."/>
            <person name="Nagy L.G."/>
        </authorList>
    </citation>
    <scope>NUCLEOTIDE SEQUENCE [LARGE SCALE GENOMIC DNA]</scope>
    <source>
        <strain evidence="2">28-4</strain>
    </source>
</reference>
<gene>
    <name evidence="1" type="ORF">ARMSODRAFT_662985</name>
</gene>